<dbReference type="GO" id="GO:0022857">
    <property type="term" value="F:transmembrane transporter activity"/>
    <property type="evidence" value="ECO:0007669"/>
    <property type="project" value="InterPro"/>
</dbReference>
<dbReference type="InterPro" id="IPR050277">
    <property type="entry name" value="Sodium:Solute_Symporter"/>
</dbReference>
<organism evidence="9">
    <name type="scientific">Acididesulfobacillus acetoxydans</name>
    <dbReference type="NCBI Taxonomy" id="1561005"/>
    <lineage>
        <taxon>Bacteria</taxon>
        <taxon>Bacillati</taxon>
        <taxon>Bacillota</taxon>
        <taxon>Clostridia</taxon>
        <taxon>Eubacteriales</taxon>
        <taxon>Peptococcaceae</taxon>
        <taxon>Acididesulfobacillus</taxon>
    </lineage>
</organism>
<sequence length="502" mass="54689">MSDDLILGTSFIIVFAVTLFGAGVGKKKSTDMEGWLVNNRKMGTFLVWFLLGSEIYTIFTFEGLAGYAYINGAAAFYNVALNDVAYAIGFMVLPTIWLIGKRFRYVTQSDFIEGRYQSKNLGIFVALASALIMIAYIDLNITGLSAVIQVIGQGSISPTWADTIGFLVLAGAVFFGGIRGNAWQAVIKDVLMLVAVVILFVVIPIRYFGSFGYMYGSFVRKIPSHLVLPGVSKKLGPVWLITTVILNAVGQWMWPQWFGVAYTAKSPRTLKLQAVFMPFYQLVKVAVITIGFAAVLILGTSKPGNNVIMMLALKTFPQWFLILFTVAAILAAIVPAGPIVMTSSSLMAKNVVQGLNPRISDTTVYKMTKALVFPITIIALFLTIVVPSLIVSILLVAYDFISQLFPAIVLGGLFWRRATKEGVLAGMLSGWAVAAYLVLTKHDPIGGWNAGMVALLVNIVVFWLVSLATKPVPKEILTNFYQDAFPQTPADPSPNTVEVIVD</sequence>
<dbReference type="PANTHER" id="PTHR48086">
    <property type="entry name" value="SODIUM/PROLINE SYMPORTER-RELATED"/>
    <property type="match status" value="1"/>
</dbReference>
<evidence type="ECO:0000256" key="6">
    <source>
        <dbReference type="ARBA" id="ARBA00023136"/>
    </source>
</evidence>
<comment type="subcellular location">
    <subcellularLocation>
        <location evidence="1">Membrane</location>
        <topology evidence="1">Multi-pass membrane protein</topology>
    </subcellularLocation>
</comment>
<name>A0A8S0XD37_9FIRM</name>
<feature type="transmembrane region" description="Helical" evidence="8">
    <location>
        <begin position="121"/>
        <end position="139"/>
    </location>
</feature>
<feature type="transmembrane region" description="Helical" evidence="8">
    <location>
        <begin position="159"/>
        <end position="178"/>
    </location>
</feature>
<evidence type="ECO:0000313" key="9">
    <source>
        <dbReference type="EMBL" id="CAA7603086.1"/>
    </source>
</evidence>
<evidence type="ECO:0000256" key="1">
    <source>
        <dbReference type="ARBA" id="ARBA00004141"/>
    </source>
</evidence>
<dbReference type="GO" id="GO:0005886">
    <property type="term" value="C:plasma membrane"/>
    <property type="evidence" value="ECO:0007669"/>
    <property type="project" value="TreeGrafter"/>
</dbReference>
<evidence type="ECO:0000256" key="5">
    <source>
        <dbReference type="ARBA" id="ARBA00022989"/>
    </source>
</evidence>
<comment type="similarity">
    <text evidence="2 7">Belongs to the sodium:solute symporter (SSF) (TC 2.A.21) family.</text>
</comment>
<dbReference type="EMBL" id="LR746496">
    <property type="protein sequence ID" value="CAA7603086.1"/>
    <property type="molecule type" value="Genomic_DNA"/>
</dbReference>
<evidence type="ECO:0000313" key="10">
    <source>
        <dbReference type="EMBL" id="CEJ05676.1"/>
    </source>
</evidence>
<feature type="transmembrane region" description="Helical" evidence="8">
    <location>
        <begin position="445"/>
        <end position="465"/>
    </location>
</feature>
<proteinExistence type="inferred from homology"/>
<reference evidence="9" key="2">
    <citation type="submission" date="2020-01" db="EMBL/GenBank/DDBJ databases">
        <authorList>
            <person name="Hornung B."/>
        </authorList>
    </citation>
    <scope>NUCLEOTIDE SEQUENCE</scope>
    <source>
        <strain evidence="9">PacBioINE</strain>
    </source>
</reference>
<evidence type="ECO:0000256" key="7">
    <source>
        <dbReference type="RuleBase" id="RU362091"/>
    </source>
</evidence>
<keyword evidence="5 8" id="KW-1133">Transmembrane helix</keyword>
<dbReference type="Pfam" id="PF00474">
    <property type="entry name" value="SSF"/>
    <property type="match status" value="1"/>
</dbReference>
<dbReference type="InterPro" id="IPR001734">
    <property type="entry name" value="Na/solute_symporter"/>
</dbReference>
<feature type="transmembrane region" description="Helical" evidence="8">
    <location>
        <begin position="76"/>
        <end position="100"/>
    </location>
</feature>
<feature type="transmembrane region" description="Helical" evidence="8">
    <location>
        <begin position="6"/>
        <end position="24"/>
    </location>
</feature>
<feature type="transmembrane region" description="Helical" evidence="8">
    <location>
        <begin position="45"/>
        <end position="70"/>
    </location>
</feature>
<reference evidence="10" key="1">
    <citation type="submission" date="2014-11" db="EMBL/GenBank/DDBJ databases">
        <authorList>
            <person name="Hornung B.V."/>
        </authorList>
    </citation>
    <scope>NUCLEOTIDE SEQUENCE</scope>
    <source>
        <strain evidence="10">INE</strain>
    </source>
</reference>
<feature type="transmembrane region" description="Helical" evidence="8">
    <location>
        <begin position="319"/>
        <end position="340"/>
    </location>
</feature>
<dbReference type="Gene3D" id="1.20.1730.10">
    <property type="entry name" value="Sodium/glucose cotransporter"/>
    <property type="match status" value="1"/>
</dbReference>
<keyword evidence="4 8" id="KW-0812">Transmembrane</keyword>
<evidence type="ECO:0000256" key="3">
    <source>
        <dbReference type="ARBA" id="ARBA00022448"/>
    </source>
</evidence>
<protein>
    <submittedName>
        <fullName evidence="10">Na+/solute symporter</fullName>
    </submittedName>
    <submittedName>
        <fullName evidence="9">Solute symporter family</fullName>
    </submittedName>
</protein>
<dbReference type="Proteomes" id="UP001071230">
    <property type="component" value="Unassembled WGS sequence"/>
</dbReference>
<feature type="transmembrane region" description="Helical" evidence="8">
    <location>
        <begin position="190"/>
        <end position="215"/>
    </location>
</feature>
<gene>
    <name evidence="10" type="ORF">DEACI_0050</name>
    <name evidence="9" type="ORF">DEACI_3909</name>
</gene>
<evidence type="ECO:0000313" key="11">
    <source>
        <dbReference type="Proteomes" id="UP001071230"/>
    </source>
</evidence>
<evidence type="ECO:0000256" key="4">
    <source>
        <dbReference type="ARBA" id="ARBA00022692"/>
    </source>
</evidence>
<keyword evidence="3" id="KW-0813">Transport</keyword>
<feature type="transmembrane region" description="Helical" evidence="8">
    <location>
        <begin position="422"/>
        <end position="439"/>
    </location>
</feature>
<keyword evidence="11" id="KW-1185">Reference proteome</keyword>
<feature type="transmembrane region" description="Helical" evidence="8">
    <location>
        <begin position="235"/>
        <end position="254"/>
    </location>
</feature>
<dbReference type="InterPro" id="IPR038377">
    <property type="entry name" value="Na/Glc_symporter_sf"/>
</dbReference>
<evidence type="ECO:0000256" key="2">
    <source>
        <dbReference type="ARBA" id="ARBA00006434"/>
    </source>
</evidence>
<evidence type="ECO:0000256" key="8">
    <source>
        <dbReference type="SAM" id="Phobius"/>
    </source>
</evidence>
<dbReference type="CDD" id="cd10322">
    <property type="entry name" value="SLC5sbd"/>
    <property type="match status" value="1"/>
</dbReference>
<dbReference type="AlphaFoldDB" id="A0A8S0XD37"/>
<feature type="transmembrane region" description="Helical" evidence="8">
    <location>
        <begin position="396"/>
        <end position="415"/>
    </location>
</feature>
<dbReference type="PANTHER" id="PTHR48086:SF8">
    <property type="entry name" value="MONOCARBOXYLIC ACID PERMEASE"/>
    <property type="match status" value="1"/>
</dbReference>
<dbReference type="KEGG" id="aacx:DEACI_3909"/>
<feature type="transmembrane region" description="Helical" evidence="8">
    <location>
        <begin position="370"/>
        <end position="390"/>
    </location>
</feature>
<dbReference type="RefSeq" id="WP_240986351.1">
    <property type="nucleotide sequence ID" value="NZ_CDGJ01000002.1"/>
</dbReference>
<dbReference type="Proteomes" id="UP000836597">
    <property type="component" value="Chromosome"/>
</dbReference>
<accession>A0A8S0XD37</accession>
<feature type="transmembrane region" description="Helical" evidence="8">
    <location>
        <begin position="275"/>
        <end position="299"/>
    </location>
</feature>
<dbReference type="PROSITE" id="PS50283">
    <property type="entry name" value="NA_SOLUT_SYMP_3"/>
    <property type="match status" value="1"/>
</dbReference>
<keyword evidence="6 8" id="KW-0472">Membrane</keyword>
<dbReference type="EMBL" id="CDGJ01000002">
    <property type="protein sequence ID" value="CEJ05676.1"/>
    <property type="molecule type" value="Genomic_DNA"/>
</dbReference>